<organism evidence="9 10">
    <name type="scientific">Pantoea coffeiphila</name>
    <dbReference type="NCBI Taxonomy" id="1465635"/>
    <lineage>
        <taxon>Bacteria</taxon>
        <taxon>Pseudomonadati</taxon>
        <taxon>Pseudomonadota</taxon>
        <taxon>Gammaproteobacteria</taxon>
        <taxon>Enterobacterales</taxon>
        <taxon>Erwiniaceae</taxon>
        <taxon>Pantoea</taxon>
    </lineage>
</organism>
<dbReference type="InterPro" id="IPR040921">
    <property type="entry name" value="Peptidase_S66C"/>
</dbReference>
<dbReference type="PIRSF" id="PIRSF028757">
    <property type="entry name" value="LD-carboxypeptidase"/>
    <property type="match status" value="1"/>
</dbReference>
<dbReference type="NCBIfam" id="NF008424">
    <property type="entry name" value="PRK11253.1"/>
    <property type="match status" value="1"/>
</dbReference>
<sequence>MTVSPRNIHLIAPSGFCHNPDAAQRGIDRLRADGHRVTHTDIINRREQRFAGSDSQRLADVNDLARLETLPDIVLAVRGGYGASRLLPNLDYKSLADRLCGRPVALCGHSDFTAIQLALLAQAGLQSFSGPMLTGNFGAETLSDFTLDNFWLALTSAQFTLRWQTTPQQLSTSGTLWGGNLAMIASLIGTPWLPDIRDGILVIEDVNEHPFRVERMLLQLLESGILARQKAIVTGSFTGNTLSDYDNGYDFSSVWELIAQRSGLPLVTGLDFGHGHDTVTLPLGARAELNVNGSDAALAISGHTTIGSAPLSQ</sequence>
<feature type="domain" description="LD-carboxypeptidase N-terminal" evidence="7">
    <location>
        <begin position="8"/>
        <end position="130"/>
    </location>
</feature>
<dbReference type="Pfam" id="PF02016">
    <property type="entry name" value="Peptidase_S66"/>
    <property type="match status" value="1"/>
</dbReference>
<evidence type="ECO:0000256" key="6">
    <source>
        <dbReference type="PIRSR" id="PIRSR028757-1"/>
    </source>
</evidence>
<dbReference type="SUPFAM" id="SSF141986">
    <property type="entry name" value="LD-carboxypeptidase A C-terminal domain-like"/>
    <property type="match status" value="1"/>
</dbReference>
<proteinExistence type="inferred from homology"/>
<evidence type="ECO:0000313" key="10">
    <source>
        <dbReference type="Proteomes" id="UP000239181"/>
    </source>
</evidence>
<evidence type="ECO:0000256" key="2">
    <source>
        <dbReference type="ARBA" id="ARBA00022645"/>
    </source>
</evidence>
<reference evidence="9 10" key="1">
    <citation type="submission" date="2017-10" db="EMBL/GenBank/DDBJ databases">
        <title>Draft genome of two endophytic bacteria isolated from 'guarana' Paullinia cupana (Mart.) Ducke.</title>
        <authorList>
            <person name="Siqueira K.A."/>
            <person name="Liotti R.G."/>
            <person name="Mendes T.A."/>
            <person name="Soares M.A."/>
        </authorList>
    </citation>
    <scope>NUCLEOTIDE SEQUENCE [LARGE SCALE GENOMIC DNA]</scope>
    <source>
        <strain evidence="9 10">342</strain>
    </source>
</reference>
<comment type="similarity">
    <text evidence="1">Belongs to the peptidase S66 family.</text>
</comment>
<keyword evidence="5" id="KW-0720">Serine protease</keyword>
<keyword evidence="10" id="KW-1185">Reference proteome</keyword>
<dbReference type="CDD" id="cd07025">
    <property type="entry name" value="Peptidase_S66"/>
    <property type="match status" value="1"/>
</dbReference>
<dbReference type="PANTHER" id="PTHR30237:SF2">
    <property type="entry name" value="MUREIN TETRAPEPTIDE CARBOXYPEPTIDASE"/>
    <property type="match status" value="1"/>
</dbReference>
<evidence type="ECO:0000259" key="8">
    <source>
        <dbReference type="Pfam" id="PF17676"/>
    </source>
</evidence>
<feature type="active site" description="Nucleophile" evidence="6">
    <location>
        <position position="110"/>
    </location>
</feature>
<dbReference type="Gene3D" id="3.40.50.10740">
    <property type="entry name" value="Class I glutamine amidotransferase-like"/>
    <property type="match status" value="1"/>
</dbReference>
<dbReference type="GO" id="GO:0006508">
    <property type="term" value="P:proteolysis"/>
    <property type="evidence" value="ECO:0007669"/>
    <property type="project" value="UniProtKB-KW"/>
</dbReference>
<dbReference type="SUPFAM" id="SSF52317">
    <property type="entry name" value="Class I glutamine amidotransferase-like"/>
    <property type="match status" value="1"/>
</dbReference>
<feature type="active site" description="Charge relay system" evidence="6">
    <location>
        <position position="274"/>
    </location>
</feature>
<dbReference type="GO" id="GO:0008236">
    <property type="term" value="F:serine-type peptidase activity"/>
    <property type="evidence" value="ECO:0007669"/>
    <property type="project" value="UniProtKB-KW"/>
</dbReference>
<dbReference type="InterPro" id="IPR027461">
    <property type="entry name" value="Carboxypeptidase_A_C_sf"/>
</dbReference>
<accession>A0A2S9ICK1</accession>
<dbReference type="RefSeq" id="WP_105592761.1">
    <property type="nucleotide sequence ID" value="NZ_PDET01000006.1"/>
</dbReference>
<keyword evidence="3" id="KW-0645">Protease</keyword>
<dbReference type="Proteomes" id="UP000239181">
    <property type="component" value="Unassembled WGS sequence"/>
</dbReference>
<dbReference type="InterPro" id="IPR003507">
    <property type="entry name" value="S66_fam"/>
</dbReference>
<evidence type="ECO:0000256" key="5">
    <source>
        <dbReference type="ARBA" id="ARBA00022825"/>
    </source>
</evidence>
<dbReference type="InterPro" id="IPR027478">
    <property type="entry name" value="LdcA_N"/>
</dbReference>
<name>A0A2S9ICK1_9GAMM</name>
<dbReference type="InterPro" id="IPR029062">
    <property type="entry name" value="Class_I_gatase-like"/>
</dbReference>
<feature type="active site" description="Charge relay system" evidence="6">
    <location>
        <position position="204"/>
    </location>
</feature>
<evidence type="ECO:0000256" key="4">
    <source>
        <dbReference type="ARBA" id="ARBA00022801"/>
    </source>
</evidence>
<dbReference type="PANTHER" id="PTHR30237">
    <property type="entry name" value="MURAMOYLTETRAPEPTIDE CARBOXYPEPTIDASE"/>
    <property type="match status" value="1"/>
</dbReference>
<dbReference type="Pfam" id="PF17676">
    <property type="entry name" value="Peptidase_S66C"/>
    <property type="match status" value="1"/>
</dbReference>
<dbReference type="EMBL" id="PDET01000006">
    <property type="protein sequence ID" value="PRD15506.1"/>
    <property type="molecule type" value="Genomic_DNA"/>
</dbReference>
<dbReference type="InterPro" id="IPR040449">
    <property type="entry name" value="Peptidase_S66_N"/>
</dbReference>
<feature type="domain" description="LD-carboxypeptidase C-terminal" evidence="8">
    <location>
        <begin position="173"/>
        <end position="289"/>
    </location>
</feature>
<evidence type="ECO:0000256" key="1">
    <source>
        <dbReference type="ARBA" id="ARBA00010233"/>
    </source>
</evidence>
<dbReference type="AlphaFoldDB" id="A0A2S9ICK1"/>
<comment type="caution">
    <text evidence="9">The sequence shown here is derived from an EMBL/GenBank/DDBJ whole genome shotgun (WGS) entry which is preliminary data.</text>
</comment>
<evidence type="ECO:0000313" key="9">
    <source>
        <dbReference type="EMBL" id="PRD15506.1"/>
    </source>
</evidence>
<dbReference type="Gene3D" id="3.50.30.60">
    <property type="entry name" value="LD-carboxypeptidase A C-terminal domain-like"/>
    <property type="match status" value="1"/>
</dbReference>
<keyword evidence="2 9" id="KW-0121">Carboxypeptidase</keyword>
<dbReference type="GO" id="GO:0004180">
    <property type="term" value="F:carboxypeptidase activity"/>
    <property type="evidence" value="ECO:0007669"/>
    <property type="project" value="UniProtKB-KW"/>
</dbReference>
<protein>
    <submittedName>
        <fullName evidence="9">Muramoyltetrapeptide carboxypeptidase</fullName>
    </submittedName>
</protein>
<evidence type="ECO:0000259" key="7">
    <source>
        <dbReference type="Pfam" id="PF02016"/>
    </source>
</evidence>
<gene>
    <name evidence="9" type="ORF">CQW29_10900</name>
</gene>
<keyword evidence="4" id="KW-0378">Hydrolase</keyword>
<evidence type="ECO:0000256" key="3">
    <source>
        <dbReference type="ARBA" id="ARBA00022670"/>
    </source>
</evidence>
<dbReference type="OrthoDB" id="9807329at2"/>